<evidence type="ECO:0000256" key="6">
    <source>
        <dbReference type="ARBA" id="ARBA00034754"/>
    </source>
</evidence>
<dbReference type="InterPro" id="IPR008921">
    <property type="entry name" value="DNA_pol3_clamp-load_cplx_C"/>
</dbReference>
<keyword evidence="9" id="KW-1185">Reference proteome</keyword>
<dbReference type="EC" id="2.7.7.7" evidence="1"/>
<dbReference type="Gene3D" id="3.40.50.300">
    <property type="entry name" value="P-loop containing nucleotide triphosphate hydrolases"/>
    <property type="match status" value="1"/>
</dbReference>
<proteinExistence type="inferred from homology"/>
<dbReference type="NCBIfam" id="TIGR01128">
    <property type="entry name" value="holA"/>
    <property type="match status" value="1"/>
</dbReference>
<dbReference type="OrthoDB" id="9804983at2"/>
<comment type="similarity">
    <text evidence="6">Belongs to the DNA polymerase HolA subunit family.</text>
</comment>
<dbReference type="GO" id="GO:0003887">
    <property type="term" value="F:DNA-directed DNA polymerase activity"/>
    <property type="evidence" value="ECO:0007669"/>
    <property type="project" value="UniProtKB-KW"/>
</dbReference>
<evidence type="ECO:0000256" key="7">
    <source>
        <dbReference type="ARBA" id="ARBA00049244"/>
    </source>
</evidence>
<dbReference type="Gene3D" id="1.10.8.60">
    <property type="match status" value="1"/>
</dbReference>
<dbReference type="InterPro" id="IPR005790">
    <property type="entry name" value="DNA_polIII_delta"/>
</dbReference>
<dbReference type="GO" id="GO:0009360">
    <property type="term" value="C:DNA polymerase III complex"/>
    <property type="evidence" value="ECO:0007669"/>
    <property type="project" value="TreeGrafter"/>
</dbReference>
<dbReference type="InterPro" id="IPR027417">
    <property type="entry name" value="P-loop_NTPase"/>
</dbReference>
<gene>
    <name evidence="8" type="ORF">A0U93_06400</name>
</gene>
<name>A0A1U9KPA3_9PROT</name>
<dbReference type="EMBL" id="CP014691">
    <property type="protein sequence ID" value="AQS87626.1"/>
    <property type="molecule type" value="Genomic_DNA"/>
</dbReference>
<dbReference type="KEGG" id="nch:A0U93_06400"/>
<evidence type="ECO:0000256" key="2">
    <source>
        <dbReference type="ARBA" id="ARBA00022679"/>
    </source>
</evidence>
<sequence>MKIDARGTGRALADAGKWRVILLYGDDIGLIRERAAQAVRTVAESLDDPFRVATLDREHHDRLEEEVGALSLIGGRRAVWVRDGQDALLPVLKRALTLDSDTLTVIEAPGLTARGKLRAAMEAEPRAAAIGCYPEEGRALTATIGDMLRDAGVRIERDALGWLSGQLGADRVAVRGEIEKLILYAGPNGTLSLDDVQDCIGDAAGATLEDATSAALAGERAVADMALERALADGVSPIAVARACLGALTRLLRVSQAMAQGQTRADAMRQLKPPVFFKRAERFNRALDRWSVELLQRACAETQALELACKQTGSPDMALCARHIALLCNRSFPSRRREQT</sequence>
<evidence type="ECO:0000313" key="9">
    <source>
        <dbReference type="Proteomes" id="UP000188604"/>
    </source>
</evidence>
<evidence type="ECO:0000256" key="3">
    <source>
        <dbReference type="ARBA" id="ARBA00022695"/>
    </source>
</evidence>
<dbReference type="STRING" id="320497.A0U93_06400"/>
<evidence type="ECO:0000313" key="8">
    <source>
        <dbReference type="EMBL" id="AQS87626.1"/>
    </source>
</evidence>
<dbReference type="GO" id="GO:0003677">
    <property type="term" value="F:DNA binding"/>
    <property type="evidence" value="ECO:0007669"/>
    <property type="project" value="InterPro"/>
</dbReference>
<protein>
    <recommendedName>
        <fullName evidence="1">DNA-directed DNA polymerase</fullName>
        <ecNumber evidence="1">2.7.7.7</ecNumber>
    </recommendedName>
</protein>
<keyword evidence="4" id="KW-0235">DNA replication</keyword>
<dbReference type="SUPFAM" id="SSF48019">
    <property type="entry name" value="post-AAA+ oligomerization domain-like"/>
    <property type="match status" value="1"/>
</dbReference>
<keyword evidence="2" id="KW-0808">Transferase</keyword>
<evidence type="ECO:0000256" key="4">
    <source>
        <dbReference type="ARBA" id="ARBA00022705"/>
    </source>
</evidence>
<dbReference type="GO" id="GO:0006261">
    <property type="term" value="P:DNA-templated DNA replication"/>
    <property type="evidence" value="ECO:0007669"/>
    <property type="project" value="TreeGrafter"/>
</dbReference>
<dbReference type="Proteomes" id="UP000188604">
    <property type="component" value="Chromosome"/>
</dbReference>
<dbReference type="RefSeq" id="WP_077806616.1">
    <property type="nucleotide sequence ID" value="NZ_BJXS01000002.1"/>
</dbReference>
<dbReference type="PANTHER" id="PTHR34388">
    <property type="entry name" value="DNA POLYMERASE III SUBUNIT DELTA"/>
    <property type="match status" value="1"/>
</dbReference>
<dbReference type="Gene3D" id="1.20.272.10">
    <property type="match status" value="1"/>
</dbReference>
<dbReference type="AlphaFoldDB" id="A0A1U9KPA3"/>
<dbReference type="PANTHER" id="PTHR34388:SF1">
    <property type="entry name" value="DNA POLYMERASE III SUBUNIT DELTA"/>
    <property type="match status" value="1"/>
</dbReference>
<keyword evidence="3" id="KW-0548">Nucleotidyltransferase</keyword>
<keyword evidence="5" id="KW-0239">DNA-directed DNA polymerase</keyword>
<evidence type="ECO:0000256" key="5">
    <source>
        <dbReference type="ARBA" id="ARBA00022932"/>
    </source>
</evidence>
<organism evidence="8 9">
    <name type="scientific">Neoasaia chiangmaiensis</name>
    <dbReference type="NCBI Taxonomy" id="320497"/>
    <lineage>
        <taxon>Bacteria</taxon>
        <taxon>Pseudomonadati</taxon>
        <taxon>Pseudomonadota</taxon>
        <taxon>Alphaproteobacteria</taxon>
        <taxon>Acetobacterales</taxon>
        <taxon>Acetobacteraceae</taxon>
        <taxon>Neoasaia</taxon>
    </lineage>
</organism>
<evidence type="ECO:0000256" key="1">
    <source>
        <dbReference type="ARBA" id="ARBA00012417"/>
    </source>
</evidence>
<reference evidence="8 9" key="1">
    <citation type="submission" date="2016-03" db="EMBL/GenBank/DDBJ databases">
        <title>Acetic acid bacteria sequencing.</title>
        <authorList>
            <person name="Brandt J."/>
            <person name="Jakob F."/>
            <person name="Vogel R.F."/>
        </authorList>
    </citation>
    <scope>NUCLEOTIDE SEQUENCE [LARGE SCALE GENOMIC DNA]</scope>
    <source>
        <strain evidence="8 9">NBRC 101099</strain>
    </source>
</reference>
<accession>A0A1U9KPA3</accession>
<comment type="catalytic activity">
    <reaction evidence="7">
        <text>DNA(n) + a 2'-deoxyribonucleoside 5'-triphosphate = DNA(n+1) + diphosphate</text>
        <dbReference type="Rhea" id="RHEA:22508"/>
        <dbReference type="Rhea" id="RHEA-COMP:17339"/>
        <dbReference type="Rhea" id="RHEA-COMP:17340"/>
        <dbReference type="ChEBI" id="CHEBI:33019"/>
        <dbReference type="ChEBI" id="CHEBI:61560"/>
        <dbReference type="ChEBI" id="CHEBI:173112"/>
        <dbReference type="EC" id="2.7.7.7"/>
    </reaction>
</comment>
<dbReference type="SUPFAM" id="SSF52540">
    <property type="entry name" value="P-loop containing nucleoside triphosphate hydrolases"/>
    <property type="match status" value="1"/>
</dbReference>